<dbReference type="GO" id="GO:0008193">
    <property type="term" value="F:tRNA guanylyltransferase activity"/>
    <property type="evidence" value="ECO:0007669"/>
    <property type="project" value="UniProtKB-EC"/>
</dbReference>
<comment type="cofactor">
    <cofactor evidence="1">
        <name>Mg(2+)</name>
        <dbReference type="ChEBI" id="CHEBI:18420"/>
    </cofactor>
</comment>
<dbReference type="InterPro" id="IPR006769">
    <property type="entry name" value="MCU_C"/>
</dbReference>
<keyword evidence="8" id="KW-0479">Metal-binding</keyword>
<dbReference type="AlphaFoldDB" id="E4YK38"/>
<dbReference type="InterPro" id="IPR025845">
    <property type="entry name" value="Thg1_C_dom"/>
</dbReference>
<keyword evidence="10" id="KW-0460">Magnesium</keyword>
<feature type="domain" description="Phospholipase A2-like central" evidence="14">
    <location>
        <begin position="790"/>
        <end position="938"/>
    </location>
</feature>
<dbReference type="EMBL" id="FN654686">
    <property type="protein sequence ID" value="CBY35849.1"/>
    <property type="molecule type" value="Genomic_DNA"/>
</dbReference>
<dbReference type="Pfam" id="PF14413">
    <property type="entry name" value="Thg1C"/>
    <property type="match status" value="1"/>
</dbReference>
<dbReference type="EC" id="2.7.7.79" evidence="3"/>
<name>E4YK38_OIKDI</name>
<evidence type="ECO:0000256" key="2">
    <source>
        <dbReference type="ARBA" id="ARBA00010113"/>
    </source>
</evidence>
<dbReference type="InterPro" id="IPR007537">
    <property type="entry name" value="tRNAHis_GuaTrfase_Thg1"/>
</dbReference>
<dbReference type="Pfam" id="PF00068">
    <property type="entry name" value="Phospholip_A2_1"/>
    <property type="match status" value="1"/>
</dbReference>
<proteinExistence type="inferred from homology"/>
<evidence type="ECO:0000256" key="4">
    <source>
        <dbReference type="ARBA" id="ARBA00022310"/>
    </source>
</evidence>
<dbReference type="InterPro" id="IPR036444">
    <property type="entry name" value="PLipase_A2_dom_sf"/>
</dbReference>
<keyword evidence="11" id="KW-0342">GTP-binding</keyword>
<evidence type="ECO:0000256" key="13">
    <source>
        <dbReference type="RuleBase" id="RU003654"/>
    </source>
</evidence>
<dbReference type="Gene3D" id="1.20.90.10">
    <property type="entry name" value="Phospholipase A2 domain"/>
    <property type="match status" value="1"/>
</dbReference>
<dbReference type="Gene3D" id="3.30.70.3000">
    <property type="match status" value="1"/>
</dbReference>
<dbReference type="Pfam" id="PF04678">
    <property type="entry name" value="MCU"/>
    <property type="match status" value="1"/>
</dbReference>
<dbReference type="PANTHER" id="PTHR12729:SF6">
    <property type="entry name" value="TRNA(HIS) GUANYLYLTRANSFERASE-RELATED"/>
    <property type="match status" value="1"/>
</dbReference>
<gene>
    <name evidence="15" type="ORF">GSOID_T00028319001</name>
</gene>
<evidence type="ECO:0000256" key="11">
    <source>
        <dbReference type="ARBA" id="ARBA00023134"/>
    </source>
</evidence>
<dbReference type="Pfam" id="PF04446">
    <property type="entry name" value="Thg1"/>
    <property type="match status" value="1"/>
</dbReference>
<evidence type="ECO:0000256" key="10">
    <source>
        <dbReference type="ARBA" id="ARBA00022842"/>
    </source>
</evidence>
<reference evidence="15" key="1">
    <citation type="journal article" date="2010" name="Science">
        <title>Plasticity of animal genome architecture unmasked by rapid evolution of a pelagic tunicate.</title>
        <authorList>
            <person name="Denoeud F."/>
            <person name="Henriet S."/>
            <person name="Mungpakdee S."/>
            <person name="Aury J.M."/>
            <person name="Da Silva C."/>
            <person name="Brinkmann H."/>
            <person name="Mikhaleva J."/>
            <person name="Olsen L.C."/>
            <person name="Jubin C."/>
            <person name="Canestro C."/>
            <person name="Bouquet J.M."/>
            <person name="Danks G."/>
            <person name="Poulain J."/>
            <person name="Campsteijn C."/>
            <person name="Adamski M."/>
            <person name="Cross I."/>
            <person name="Yadetie F."/>
            <person name="Muffato M."/>
            <person name="Louis A."/>
            <person name="Butcher S."/>
            <person name="Tsagkogeorga G."/>
            <person name="Konrad A."/>
            <person name="Singh S."/>
            <person name="Jensen M.F."/>
            <person name="Cong E.H."/>
            <person name="Eikeseth-Otteraa H."/>
            <person name="Noel B."/>
            <person name="Anthouard V."/>
            <person name="Porcel B.M."/>
            <person name="Kachouri-Lafond R."/>
            <person name="Nishino A."/>
            <person name="Ugolini M."/>
            <person name="Chourrout P."/>
            <person name="Nishida H."/>
            <person name="Aasland R."/>
            <person name="Huzurbazar S."/>
            <person name="Westhof E."/>
            <person name="Delsuc F."/>
            <person name="Lehrach H."/>
            <person name="Reinhardt R."/>
            <person name="Weissenbach J."/>
            <person name="Roy S.W."/>
            <person name="Artiguenave F."/>
            <person name="Postlethwait J.H."/>
            <person name="Manak J.R."/>
            <person name="Thompson E.M."/>
            <person name="Jaillon O."/>
            <person name="Du Pasquier L."/>
            <person name="Boudinot P."/>
            <person name="Liberles D.A."/>
            <person name="Volff J.N."/>
            <person name="Philippe H."/>
            <person name="Lenhard B."/>
            <person name="Roest Crollius H."/>
            <person name="Wincker P."/>
            <person name="Chourrout D."/>
        </authorList>
    </citation>
    <scope>NUCLEOTIDE SEQUENCE [LARGE SCALE GENOMIC DNA]</scope>
</reference>
<keyword evidence="9" id="KW-0547">Nucleotide-binding</keyword>
<dbReference type="InterPro" id="IPR016090">
    <property type="entry name" value="PLA2-like_dom"/>
</dbReference>
<dbReference type="InterPro" id="IPR024956">
    <property type="entry name" value="tRNAHis_GuaTrfase_cat"/>
</dbReference>
<evidence type="ECO:0000256" key="1">
    <source>
        <dbReference type="ARBA" id="ARBA00001946"/>
    </source>
</evidence>
<evidence type="ECO:0000259" key="14">
    <source>
        <dbReference type="SMART" id="SM00085"/>
    </source>
</evidence>
<dbReference type="GO" id="GO:0006644">
    <property type="term" value="P:phospholipid metabolic process"/>
    <property type="evidence" value="ECO:0007669"/>
    <property type="project" value="InterPro"/>
</dbReference>
<evidence type="ECO:0000313" key="15">
    <source>
        <dbReference type="EMBL" id="CBY35849.1"/>
    </source>
</evidence>
<dbReference type="Proteomes" id="UP000011014">
    <property type="component" value="Unassembled WGS sequence"/>
</dbReference>
<accession>E4YK38</accession>
<evidence type="ECO:0000256" key="6">
    <source>
        <dbReference type="ARBA" id="ARBA00022694"/>
    </source>
</evidence>
<evidence type="ECO:0000256" key="12">
    <source>
        <dbReference type="ARBA" id="ARBA00047281"/>
    </source>
</evidence>
<organism evidence="15">
    <name type="scientific">Oikopleura dioica</name>
    <name type="common">Tunicate</name>
    <dbReference type="NCBI Taxonomy" id="34765"/>
    <lineage>
        <taxon>Eukaryota</taxon>
        <taxon>Metazoa</taxon>
        <taxon>Chordata</taxon>
        <taxon>Tunicata</taxon>
        <taxon>Appendicularia</taxon>
        <taxon>Copelata</taxon>
        <taxon>Oikopleuridae</taxon>
        <taxon>Oikopleura</taxon>
    </lineage>
</organism>
<dbReference type="SUPFAM" id="SSF48619">
    <property type="entry name" value="Phospholipase A2, PLA2"/>
    <property type="match status" value="1"/>
</dbReference>
<comment type="catalytic activity">
    <reaction evidence="12">
        <text>a 5'-end ribonucleotide-tRNA(His) + GTP + ATP + H2O = a 5'-end phospho-guanosine-ribonucleotide-tRNA(His) + AMP + 2 diphosphate + H(+)</text>
        <dbReference type="Rhea" id="RHEA:54564"/>
        <dbReference type="Rhea" id="RHEA-COMP:14193"/>
        <dbReference type="Rhea" id="RHEA-COMP:14917"/>
        <dbReference type="ChEBI" id="CHEBI:15377"/>
        <dbReference type="ChEBI" id="CHEBI:15378"/>
        <dbReference type="ChEBI" id="CHEBI:30616"/>
        <dbReference type="ChEBI" id="CHEBI:33019"/>
        <dbReference type="ChEBI" id="CHEBI:37565"/>
        <dbReference type="ChEBI" id="CHEBI:138282"/>
        <dbReference type="ChEBI" id="CHEBI:141847"/>
        <dbReference type="ChEBI" id="CHEBI:456215"/>
        <dbReference type="EC" id="2.7.7.79"/>
    </reaction>
</comment>
<dbReference type="GO" id="GO:0006400">
    <property type="term" value="P:tRNA modification"/>
    <property type="evidence" value="ECO:0007669"/>
    <property type="project" value="InterPro"/>
</dbReference>
<protein>
    <recommendedName>
        <fullName evidence="4">Probable tRNA(His) guanylyltransferase</fullName>
        <ecNumber evidence="3">2.7.7.79</ecNumber>
    </recommendedName>
</protein>
<comment type="similarity">
    <text evidence="13">Belongs to the phospholipase A2 family.</text>
</comment>
<evidence type="ECO:0000256" key="3">
    <source>
        <dbReference type="ARBA" id="ARBA00012511"/>
    </source>
</evidence>
<comment type="similarity">
    <text evidence="2">Belongs to the tRNA(His) guanylyltransferase family.</text>
</comment>
<dbReference type="GO" id="GO:0004623">
    <property type="term" value="F:phospholipase A2 activity"/>
    <property type="evidence" value="ECO:0007669"/>
    <property type="project" value="InterPro"/>
</dbReference>
<evidence type="ECO:0000256" key="5">
    <source>
        <dbReference type="ARBA" id="ARBA00022679"/>
    </source>
</evidence>
<evidence type="ECO:0000256" key="7">
    <source>
        <dbReference type="ARBA" id="ARBA00022695"/>
    </source>
</evidence>
<dbReference type="GO" id="GO:0050482">
    <property type="term" value="P:arachidonate secretion"/>
    <property type="evidence" value="ECO:0007669"/>
    <property type="project" value="InterPro"/>
</dbReference>
<dbReference type="SMART" id="SM00085">
    <property type="entry name" value="PA2c"/>
    <property type="match status" value="1"/>
</dbReference>
<evidence type="ECO:0000256" key="8">
    <source>
        <dbReference type="ARBA" id="ARBA00022723"/>
    </source>
</evidence>
<dbReference type="GO" id="GO:0005525">
    <property type="term" value="F:GTP binding"/>
    <property type="evidence" value="ECO:0007669"/>
    <property type="project" value="UniProtKB-KW"/>
</dbReference>
<evidence type="ECO:0000256" key="9">
    <source>
        <dbReference type="ARBA" id="ARBA00022741"/>
    </source>
</evidence>
<dbReference type="InterPro" id="IPR038469">
    <property type="entry name" value="tRNAHis_GuaTrfase_Thg1_sf"/>
</dbReference>
<keyword evidence="7" id="KW-0548">Nucleotidyltransferase</keyword>
<dbReference type="GO" id="GO:0000287">
    <property type="term" value="F:magnesium ion binding"/>
    <property type="evidence" value="ECO:0007669"/>
    <property type="project" value="InterPro"/>
</dbReference>
<keyword evidence="6" id="KW-0819">tRNA processing</keyword>
<sequence>MANALLFCALMGQTSIVSRYKHGFVKPNDERALRIRGYEAAHGVMQIMPDCTIAYGQSDEYSFVLRPDTTVHGRRRQKLVSLAVSKFTAVYQFYWAHFFLETALLYPPAFDGRLVLYPSDKILRDYLAWRQVDCHINNLYNTTFHSLIQKQGLTASESEKRLSKTLSKEKNEILFQLGINYNDEKDIFKKGSVLIGAENRKDRLLFNPGQENEGEIDLWEAQSSEESKHLQKRQVLVLHVDIIKDPFWQRYPNLLLPLNEVKKARKRQLQTDCNKKNNEYLFILVFYHALVFVILDFNIIRNLYGNLKHKNERTVCITVLPRFLYLVSLPSRNEPVSFTCRPVTGTIGDLLEQIKEEDRGVDHAAIYAQGEIRLASATTISQLLTMGDFQLRINDIRHQIQLPDDQFSANQVCKMAAIKQLVHSLHSSLGIAEFQFQHHKKLTAKRDEIMKKLKKCQLVKQKIDEDSIKFSQQMHAGAMIGMSVLWGIMARLTWWEYSWDVIEPVTFFVTYGGAICCYTFYLATKTLPEYEHMTNRWQLLKTHKLSSKRRFSIEDYNLLSHEYALVCEQIDRLEDELQYPPDKAALERFLGGGGGARSGARCSRSERQLSTGVDHHIANCNSKEKSKNKQSEVTMKLLATLLASSAVVNADFWDGAEEQNHSTWYSETNIGTFSSQNDPEMLEMAAEEAAAEIDFGGIQMRGKRKKPKGFLIDQAWSDYDLKAELFLQQIYPGVENDPDFQMNKAEIQKEDAKICSAGVDPVKGKPVSCATDERMGLSAPMTPFQTAPRKFRQLKLMVIFLQKEPGFGKFCYYGCYCLPEGAHDLSGGGYGEPVDRIDRTCKQFNQCYSCAKLGNGKLEGTSEECIGEYTKYRFQMIEDEETGEKSILCRNKPGTCARHICECDKRMAEDLSRYEDDWDVTYHTGRNNGEWNFADNCKKKGLGRYNKPETCCGDEFPNMRPKQGGKECCGSQPWDPTVQVDRQCCSDGRVRPSGYC</sequence>
<keyword evidence="5" id="KW-0808">Transferase</keyword>
<dbReference type="PANTHER" id="PTHR12729">
    <property type="entry name" value="TRNA(HIS) GUANYLYLTRANSFERASE-RELATED"/>
    <property type="match status" value="1"/>
</dbReference>